<dbReference type="Proteomes" id="UP001328107">
    <property type="component" value="Unassembled WGS sequence"/>
</dbReference>
<sequence length="244" mass="27524">TITWPEIGVEFAKREIENSTLPLTAYDETARIIQKAFEDHGAPSLAYQVIVLPTSENYVNITDFHGVDVHVFRYNRSEVTGNSGKAKKWMKSKKGDILKAIKHGALMKTSTVFNSLHQDSKIGPIYGEDRFQSMIIIRNKEKTTSTTVRFPIGMAIDEDSSYKLEQSRTSYSVLDNGKETLYTFLLVLLLVTSDVKAFISKYRELNETKDVIKGLERIGEESRELFKLGRPVGVLMASFNSTGK</sequence>
<keyword evidence="2" id="KW-1185">Reference proteome</keyword>
<organism evidence="1 2">
    <name type="scientific">Pristionchus mayeri</name>
    <dbReference type="NCBI Taxonomy" id="1317129"/>
    <lineage>
        <taxon>Eukaryota</taxon>
        <taxon>Metazoa</taxon>
        <taxon>Ecdysozoa</taxon>
        <taxon>Nematoda</taxon>
        <taxon>Chromadorea</taxon>
        <taxon>Rhabditida</taxon>
        <taxon>Rhabditina</taxon>
        <taxon>Diplogasteromorpha</taxon>
        <taxon>Diplogasteroidea</taxon>
        <taxon>Neodiplogasteridae</taxon>
        <taxon>Pristionchus</taxon>
    </lineage>
</organism>
<gene>
    <name evidence="1" type="ORF">PMAYCL1PPCAC_13111</name>
</gene>
<protein>
    <submittedName>
        <fullName evidence="1">Uncharacterized protein</fullName>
    </submittedName>
</protein>
<evidence type="ECO:0000313" key="2">
    <source>
        <dbReference type="Proteomes" id="UP001328107"/>
    </source>
</evidence>
<dbReference type="AlphaFoldDB" id="A0AAN4ZLD7"/>
<comment type="caution">
    <text evidence="1">The sequence shown here is derived from an EMBL/GenBank/DDBJ whole genome shotgun (WGS) entry which is preliminary data.</text>
</comment>
<feature type="non-terminal residue" evidence="1">
    <location>
        <position position="1"/>
    </location>
</feature>
<name>A0AAN4ZLD7_9BILA</name>
<evidence type="ECO:0000313" key="1">
    <source>
        <dbReference type="EMBL" id="GMR42916.1"/>
    </source>
</evidence>
<dbReference type="EMBL" id="BTRK01000003">
    <property type="protein sequence ID" value="GMR42916.1"/>
    <property type="molecule type" value="Genomic_DNA"/>
</dbReference>
<proteinExistence type="predicted"/>
<accession>A0AAN4ZLD7</accession>
<reference evidence="2" key="1">
    <citation type="submission" date="2022-10" db="EMBL/GenBank/DDBJ databases">
        <title>Genome assembly of Pristionchus species.</title>
        <authorList>
            <person name="Yoshida K."/>
            <person name="Sommer R.J."/>
        </authorList>
    </citation>
    <scope>NUCLEOTIDE SEQUENCE [LARGE SCALE GENOMIC DNA]</scope>
    <source>
        <strain evidence="2">RS5460</strain>
    </source>
</reference>
<feature type="non-terminal residue" evidence="1">
    <location>
        <position position="244"/>
    </location>
</feature>